<dbReference type="AlphaFoldDB" id="A0A4R0R4Q8"/>
<feature type="compositionally biased region" description="Pro residues" evidence="1">
    <location>
        <begin position="1"/>
        <end position="11"/>
    </location>
</feature>
<sequence>MEAMSAPPPTRHAPFLQQQGLRIPSLPIPIPARRVATDPPPRSPDRECSSSDLVFEMSPIALEDAPIQAIGSQRQESGNIYQRRPYMPFSRLAACANSPDDRTGPYAQEPFLYSIPRFPPHIPFSHGRSQSEILPVKLERSMAETADYTVDASLPHSPTDSYLTSPKISKGVIDVYASYVTPTPLTDAFQNSVSSGVSFSSASFPPSPADSVPTSLPDAPAVSIQESSYARSTRLAATRRRETYLKGPHPTGVTRTSAAAPVLSFALAELDSTGLYPREARVGRGKPRTPPSSTLVTRARSPYPLVRGRRNSVLRERSMRFSDDDISGTLKYDRPHERFGLEKYLPAGMQKKNVKDENAINDVLVEKERGRTRSRARGGLRL</sequence>
<evidence type="ECO:0000256" key="1">
    <source>
        <dbReference type="SAM" id="MobiDB-lite"/>
    </source>
</evidence>
<dbReference type="Proteomes" id="UP000292702">
    <property type="component" value="Unassembled WGS sequence"/>
</dbReference>
<gene>
    <name evidence="2" type="ORF">EIP91_007038</name>
</gene>
<proteinExistence type="predicted"/>
<evidence type="ECO:0000313" key="2">
    <source>
        <dbReference type="EMBL" id="TCD62340.1"/>
    </source>
</evidence>
<evidence type="ECO:0000313" key="3">
    <source>
        <dbReference type="Proteomes" id="UP000292702"/>
    </source>
</evidence>
<dbReference type="OrthoDB" id="2754671at2759"/>
<feature type="region of interest" description="Disordered" evidence="1">
    <location>
        <begin position="1"/>
        <end position="50"/>
    </location>
</feature>
<keyword evidence="3" id="KW-1185">Reference proteome</keyword>
<organism evidence="2 3">
    <name type="scientific">Steccherinum ochraceum</name>
    <dbReference type="NCBI Taxonomy" id="92696"/>
    <lineage>
        <taxon>Eukaryota</taxon>
        <taxon>Fungi</taxon>
        <taxon>Dikarya</taxon>
        <taxon>Basidiomycota</taxon>
        <taxon>Agaricomycotina</taxon>
        <taxon>Agaricomycetes</taxon>
        <taxon>Polyporales</taxon>
        <taxon>Steccherinaceae</taxon>
        <taxon>Steccherinum</taxon>
    </lineage>
</organism>
<name>A0A4R0R4Q8_9APHY</name>
<accession>A0A4R0R4Q8</accession>
<comment type="caution">
    <text evidence="2">The sequence shown here is derived from an EMBL/GenBank/DDBJ whole genome shotgun (WGS) entry which is preliminary data.</text>
</comment>
<reference evidence="2 3" key="1">
    <citation type="submission" date="2018-11" db="EMBL/GenBank/DDBJ databases">
        <title>Genome assembly of Steccherinum ochraceum LE-BIN_3174, the white-rot fungus of the Steccherinaceae family (The Residual Polyporoid clade, Polyporales, Basidiomycota).</title>
        <authorList>
            <person name="Fedorova T.V."/>
            <person name="Glazunova O.A."/>
            <person name="Landesman E.O."/>
            <person name="Moiseenko K.V."/>
            <person name="Psurtseva N.V."/>
            <person name="Savinova O.S."/>
            <person name="Shakhova N.V."/>
            <person name="Tyazhelova T.V."/>
            <person name="Vasina D.V."/>
        </authorList>
    </citation>
    <scope>NUCLEOTIDE SEQUENCE [LARGE SCALE GENOMIC DNA]</scope>
    <source>
        <strain evidence="2 3">LE-BIN_3174</strain>
    </source>
</reference>
<dbReference type="EMBL" id="RWJN01000380">
    <property type="protein sequence ID" value="TCD62340.1"/>
    <property type="molecule type" value="Genomic_DNA"/>
</dbReference>
<protein>
    <submittedName>
        <fullName evidence="2">Uncharacterized protein</fullName>
    </submittedName>
</protein>